<dbReference type="AlphaFoldDB" id="A0A1L9RJS9"/>
<dbReference type="EMBL" id="KV878212">
    <property type="protein sequence ID" value="OJJ35175.1"/>
    <property type="molecule type" value="Genomic_DNA"/>
</dbReference>
<dbReference type="OrthoDB" id="66144at2759"/>
<dbReference type="CDD" id="cd02440">
    <property type="entry name" value="AdoMet_MTases"/>
    <property type="match status" value="1"/>
</dbReference>
<evidence type="ECO:0000313" key="2">
    <source>
        <dbReference type="EMBL" id="OJJ35175.1"/>
    </source>
</evidence>
<dbReference type="SUPFAM" id="SSF53335">
    <property type="entry name" value="S-adenosyl-L-methionine-dependent methyltransferases"/>
    <property type="match status" value="1"/>
</dbReference>
<dbReference type="GO" id="GO:0010420">
    <property type="term" value="F:polyprenyldihydroxybenzoate methyltransferase activity"/>
    <property type="evidence" value="ECO:0007669"/>
    <property type="project" value="TreeGrafter"/>
</dbReference>
<name>A0A1L9RJS9_ASPWE</name>
<sequence>MANTIQEMLGATPSQQPIQYMETVDAYNKWAEVYDTDGNFLQGLDTIEMRSLLPFFLAKVTNAQQPVRIIDLGCGTGRNTVPLLSMTSSDTKIIGLDASPGMLEVARGALDRARNGDSDSRITLGILDLRQSPPVPPECALDAAGVISTLVLEHIPLKEFFDGASAVLRAGGLLLVTNMHSDMGMISQAGFVDVASGTKIRPTSYCHRPGDVVDAAEKAGFQVEGFEEGEKIRERMVDEGLVEVLGKRARKWVGIKVWFAICFRKKA</sequence>
<dbReference type="PANTHER" id="PTHR43464:SF52">
    <property type="entry name" value="PUTATIVE-RELATED"/>
    <property type="match status" value="1"/>
</dbReference>
<dbReference type="PANTHER" id="PTHR43464">
    <property type="entry name" value="METHYLTRANSFERASE"/>
    <property type="match status" value="1"/>
</dbReference>
<keyword evidence="3" id="KW-1185">Reference proteome</keyword>
<dbReference type="GeneID" id="63753421"/>
<dbReference type="Gene3D" id="3.40.50.150">
    <property type="entry name" value="Vaccinia Virus protein VP39"/>
    <property type="match status" value="1"/>
</dbReference>
<dbReference type="STRING" id="1073089.A0A1L9RJS9"/>
<dbReference type="Proteomes" id="UP000184383">
    <property type="component" value="Unassembled WGS sequence"/>
</dbReference>
<proteinExistence type="predicted"/>
<dbReference type="Pfam" id="PF13649">
    <property type="entry name" value="Methyltransf_25"/>
    <property type="match status" value="1"/>
</dbReference>
<protein>
    <recommendedName>
        <fullName evidence="1">Methyltransferase domain-containing protein</fullName>
    </recommendedName>
</protein>
<accession>A0A1L9RJS9</accession>
<dbReference type="InterPro" id="IPR041698">
    <property type="entry name" value="Methyltransf_25"/>
</dbReference>
<evidence type="ECO:0000259" key="1">
    <source>
        <dbReference type="Pfam" id="PF13649"/>
    </source>
</evidence>
<evidence type="ECO:0000313" key="3">
    <source>
        <dbReference type="Proteomes" id="UP000184383"/>
    </source>
</evidence>
<gene>
    <name evidence="2" type="ORF">ASPWEDRAFT_51323</name>
</gene>
<feature type="domain" description="Methyltransferase" evidence="1">
    <location>
        <begin position="69"/>
        <end position="172"/>
    </location>
</feature>
<dbReference type="RefSeq" id="XP_040688851.1">
    <property type="nucleotide sequence ID" value="XM_040837573.1"/>
</dbReference>
<dbReference type="InterPro" id="IPR029063">
    <property type="entry name" value="SAM-dependent_MTases_sf"/>
</dbReference>
<dbReference type="VEuPathDB" id="FungiDB:ASPWEDRAFT_51323"/>
<reference evidence="3" key="1">
    <citation type="journal article" date="2017" name="Genome Biol.">
        <title>Comparative genomics reveals high biological diversity and specific adaptations in the industrially and medically important fungal genus Aspergillus.</title>
        <authorList>
            <person name="de Vries R.P."/>
            <person name="Riley R."/>
            <person name="Wiebenga A."/>
            <person name="Aguilar-Osorio G."/>
            <person name="Amillis S."/>
            <person name="Uchima C.A."/>
            <person name="Anderluh G."/>
            <person name="Asadollahi M."/>
            <person name="Askin M."/>
            <person name="Barry K."/>
            <person name="Battaglia E."/>
            <person name="Bayram O."/>
            <person name="Benocci T."/>
            <person name="Braus-Stromeyer S.A."/>
            <person name="Caldana C."/>
            <person name="Canovas D."/>
            <person name="Cerqueira G.C."/>
            <person name="Chen F."/>
            <person name="Chen W."/>
            <person name="Choi C."/>
            <person name="Clum A."/>
            <person name="Dos Santos R.A."/>
            <person name="Damasio A.R."/>
            <person name="Diallinas G."/>
            <person name="Emri T."/>
            <person name="Fekete E."/>
            <person name="Flipphi M."/>
            <person name="Freyberg S."/>
            <person name="Gallo A."/>
            <person name="Gournas C."/>
            <person name="Habgood R."/>
            <person name="Hainaut M."/>
            <person name="Harispe M.L."/>
            <person name="Henrissat B."/>
            <person name="Hilden K.S."/>
            <person name="Hope R."/>
            <person name="Hossain A."/>
            <person name="Karabika E."/>
            <person name="Karaffa L."/>
            <person name="Karanyi Z."/>
            <person name="Krasevec N."/>
            <person name="Kuo A."/>
            <person name="Kusch H."/>
            <person name="LaButti K."/>
            <person name="Lagendijk E.L."/>
            <person name="Lapidus A."/>
            <person name="Levasseur A."/>
            <person name="Lindquist E."/>
            <person name="Lipzen A."/>
            <person name="Logrieco A.F."/>
            <person name="MacCabe A."/>
            <person name="Maekelae M.R."/>
            <person name="Malavazi I."/>
            <person name="Melin P."/>
            <person name="Meyer V."/>
            <person name="Mielnichuk N."/>
            <person name="Miskei M."/>
            <person name="Molnar A.P."/>
            <person name="Mule G."/>
            <person name="Ngan C.Y."/>
            <person name="Orejas M."/>
            <person name="Orosz E."/>
            <person name="Ouedraogo J.P."/>
            <person name="Overkamp K.M."/>
            <person name="Park H.-S."/>
            <person name="Perrone G."/>
            <person name="Piumi F."/>
            <person name="Punt P.J."/>
            <person name="Ram A.F."/>
            <person name="Ramon A."/>
            <person name="Rauscher S."/>
            <person name="Record E."/>
            <person name="Riano-Pachon D.M."/>
            <person name="Robert V."/>
            <person name="Roehrig J."/>
            <person name="Ruller R."/>
            <person name="Salamov A."/>
            <person name="Salih N.S."/>
            <person name="Samson R.A."/>
            <person name="Sandor E."/>
            <person name="Sanguinetti M."/>
            <person name="Schuetze T."/>
            <person name="Sepcic K."/>
            <person name="Shelest E."/>
            <person name="Sherlock G."/>
            <person name="Sophianopoulou V."/>
            <person name="Squina F.M."/>
            <person name="Sun H."/>
            <person name="Susca A."/>
            <person name="Todd R.B."/>
            <person name="Tsang A."/>
            <person name="Unkles S.E."/>
            <person name="van de Wiele N."/>
            <person name="van Rossen-Uffink D."/>
            <person name="Oliveira J.V."/>
            <person name="Vesth T.C."/>
            <person name="Visser J."/>
            <person name="Yu J.-H."/>
            <person name="Zhou M."/>
            <person name="Andersen M.R."/>
            <person name="Archer D.B."/>
            <person name="Baker S.E."/>
            <person name="Benoit I."/>
            <person name="Brakhage A.A."/>
            <person name="Braus G.H."/>
            <person name="Fischer R."/>
            <person name="Frisvad J.C."/>
            <person name="Goldman G.H."/>
            <person name="Houbraken J."/>
            <person name="Oakley B."/>
            <person name="Pocsi I."/>
            <person name="Scazzocchio C."/>
            <person name="Seiboth B."/>
            <person name="vanKuyk P.A."/>
            <person name="Wortman J."/>
            <person name="Dyer P.S."/>
            <person name="Grigoriev I.V."/>
        </authorList>
    </citation>
    <scope>NUCLEOTIDE SEQUENCE [LARGE SCALE GENOMIC DNA]</scope>
    <source>
        <strain evidence="3">DTO 134E9</strain>
    </source>
</reference>
<organism evidence="2 3">
    <name type="scientific">Aspergillus wentii DTO 134E9</name>
    <dbReference type="NCBI Taxonomy" id="1073089"/>
    <lineage>
        <taxon>Eukaryota</taxon>
        <taxon>Fungi</taxon>
        <taxon>Dikarya</taxon>
        <taxon>Ascomycota</taxon>
        <taxon>Pezizomycotina</taxon>
        <taxon>Eurotiomycetes</taxon>
        <taxon>Eurotiomycetidae</taxon>
        <taxon>Eurotiales</taxon>
        <taxon>Aspergillaceae</taxon>
        <taxon>Aspergillus</taxon>
        <taxon>Aspergillus subgen. Cremei</taxon>
    </lineage>
</organism>